<evidence type="ECO:0000259" key="4">
    <source>
        <dbReference type="SMART" id="SM00846"/>
    </source>
</evidence>
<accession>A0AA41MDN4</accession>
<dbReference type="InterPro" id="IPR036291">
    <property type="entry name" value="NAD(P)-bd_dom_sf"/>
</dbReference>
<evidence type="ECO:0000313" key="6">
    <source>
        <dbReference type="Proteomes" id="UP001166674"/>
    </source>
</evidence>
<dbReference type="SUPFAM" id="SSF55347">
    <property type="entry name" value="Glyceraldehyde-3-phosphate dehydrogenase-like, C-terminal domain"/>
    <property type="match status" value="1"/>
</dbReference>
<dbReference type="PANTHER" id="PTHR10836">
    <property type="entry name" value="GLYCERALDEHYDE 3-PHOSPHATE DEHYDROGENASE"/>
    <property type="match status" value="1"/>
</dbReference>
<keyword evidence="6" id="KW-1185">Reference proteome</keyword>
<dbReference type="Pfam" id="PF02800">
    <property type="entry name" value="Gp_dh_C"/>
    <property type="match status" value="1"/>
</dbReference>
<dbReference type="GO" id="GO:0005829">
    <property type="term" value="C:cytosol"/>
    <property type="evidence" value="ECO:0007669"/>
    <property type="project" value="TreeGrafter"/>
</dbReference>
<evidence type="ECO:0000313" key="5">
    <source>
        <dbReference type="EMBL" id="MBZ3869899.1"/>
    </source>
</evidence>
<protein>
    <submittedName>
        <fullName evidence="5">Glyceraldehyde-3-phosphate dehydrogenase</fullName>
    </submittedName>
</protein>
<dbReference type="EMBL" id="JAATJV010142300">
    <property type="protein sequence ID" value="MBZ3869899.1"/>
    <property type="molecule type" value="Genomic_DNA"/>
</dbReference>
<dbReference type="Proteomes" id="UP001166674">
    <property type="component" value="Unassembled WGS sequence"/>
</dbReference>
<comment type="similarity">
    <text evidence="1">Belongs to the glyceraldehyde-3-phosphate dehydrogenase family.</text>
</comment>
<reference evidence="5" key="1">
    <citation type="submission" date="2020-03" db="EMBL/GenBank/DDBJ databases">
        <title>Studies in the Genomics of Life Span.</title>
        <authorList>
            <person name="Glass D."/>
        </authorList>
    </citation>
    <scope>NUCLEOTIDE SEQUENCE</scope>
    <source>
        <strain evidence="5">SUZIE</strain>
        <tissue evidence="5">Muscle</tissue>
    </source>
</reference>
<dbReference type="GO" id="GO:0006096">
    <property type="term" value="P:glycolytic process"/>
    <property type="evidence" value="ECO:0007669"/>
    <property type="project" value="TreeGrafter"/>
</dbReference>
<dbReference type="Gene3D" id="3.40.50.720">
    <property type="entry name" value="NAD(P)-binding Rossmann-like Domain"/>
    <property type="match status" value="1"/>
</dbReference>
<dbReference type="SUPFAM" id="SSF51735">
    <property type="entry name" value="NAD(P)-binding Rossmann-fold domains"/>
    <property type="match status" value="1"/>
</dbReference>
<comment type="caution">
    <text evidence="5">The sequence shown here is derived from an EMBL/GenBank/DDBJ whole genome shotgun (WGS) entry which is preliminary data.</text>
</comment>
<dbReference type="InterPro" id="IPR020829">
    <property type="entry name" value="GlycerAld_3-P_DH_cat"/>
</dbReference>
<gene>
    <name evidence="5" type="ORF">SUZIE_105245</name>
</gene>
<evidence type="ECO:0000256" key="3">
    <source>
        <dbReference type="ARBA" id="ARBA00047698"/>
    </source>
</evidence>
<dbReference type="InterPro" id="IPR020831">
    <property type="entry name" value="GlycerAld/Erythrose_P_DH"/>
</dbReference>
<evidence type="ECO:0000256" key="1">
    <source>
        <dbReference type="ARBA" id="ARBA00007406"/>
    </source>
</evidence>
<dbReference type="AlphaFoldDB" id="A0AA41MDN4"/>
<dbReference type="SMART" id="SM00846">
    <property type="entry name" value="Gp_dh_N"/>
    <property type="match status" value="1"/>
</dbReference>
<feature type="domain" description="Glyceraldehyde 3-phosphate dehydrogenase NAD(P) binding" evidence="4">
    <location>
        <begin position="1"/>
        <end position="106"/>
    </location>
</feature>
<dbReference type="Gene3D" id="3.30.360.10">
    <property type="entry name" value="Dihydrodipicolinate Reductase, domain 2"/>
    <property type="match status" value="1"/>
</dbReference>
<dbReference type="GO" id="GO:0051287">
    <property type="term" value="F:NAD binding"/>
    <property type="evidence" value="ECO:0007669"/>
    <property type="project" value="InterPro"/>
</dbReference>
<organism evidence="5 6">
    <name type="scientific">Sciurus carolinensis</name>
    <name type="common">Eastern gray squirrel</name>
    <dbReference type="NCBI Taxonomy" id="30640"/>
    <lineage>
        <taxon>Eukaryota</taxon>
        <taxon>Metazoa</taxon>
        <taxon>Chordata</taxon>
        <taxon>Craniata</taxon>
        <taxon>Vertebrata</taxon>
        <taxon>Euteleostomi</taxon>
        <taxon>Mammalia</taxon>
        <taxon>Eutheria</taxon>
        <taxon>Euarchontoglires</taxon>
        <taxon>Glires</taxon>
        <taxon>Rodentia</taxon>
        <taxon>Sciuromorpha</taxon>
        <taxon>Sciuridae</taxon>
        <taxon>Sciurinae</taxon>
        <taxon>Sciurini</taxon>
        <taxon>Sciurus</taxon>
    </lineage>
</organism>
<sequence length="189" mass="20560">MFQYDSTQDKFSDTVKSENRKLVINGNSISFFRIEIPPTSNGVMLVLNMLWSLLVSSVLGEGQGSFEGQCQVVIISAPSVDAPMFLMCVNRKKYDNSFKIIFLAHLTKVIHNSIGLVEELMITVHAFTATQIMGGPSGKLGCDGYRGAQNIIPVSTRATNALSKVIPEPNGKLTSMPSVCPPTMCQSLI</sequence>
<dbReference type="GO" id="GO:0004365">
    <property type="term" value="F:glyceraldehyde-3-phosphate dehydrogenase (NAD+) (phosphorylating) activity"/>
    <property type="evidence" value="ECO:0007669"/>
    <property type="project" value="UniProtKB-EC"/>
</dbReference>
<keyword evidence="2" id="KW-0560">Oxidoreductase</keyword>
<proteinExistence type="inferred from homology"/>
<evidence type="ECO:0000256" key="2">
    <source>
        <dbReference type="ARBA" id="ARBA00023002"/>
    </source>
</evidence>
<name>A0AA41MDN4_SCICA</name>
<comment type="catalytic activity">
    <reaction evidence="3">
        <text>D-glyceraldehyde 3-phosphate + phosphate + NAD(+) = (2R)-3-phospho-glyceroyl phosphate + NADH + H(+)</text>
        <dbReference type="Rhea" id="RHEA:10300"/>
        <dbReference type="ChEBI" id="CHEBI:15378"/>
        <dbReference type="ChEBI" id="CHEBI:43474"/>
        <dbReference type="ChEBI" id="CHEBI:57540"/>
        <dbReference type="ChEBI" id="CHEBI:57604"/>
        <dbReference type="ChEBI" id="CHEBI:57945"/>
        <dbReference type="ChEBI" id="CHEBI:59776"/>
        <dbReference type="EC" id="1.2.1.12"/>
    </reaction>
</comment>
<dbReference type="PANTHER" id="PTHR10836:SF120">
    <property type="entry name" value="GLYCERALDEHYDE 3-PHOSPHATE DEHYDROGENASE CATALYTIC DOMAIN-CONTAINING PROTEIN-RELATED"/>
    <property type="match status" value="1"/>
</dbReference>
<dbReference type="InterPro" id="IPR020828">
    <property type="entry name" value="GlycerAld_3-P_DH_NAD(P)-bd"/>
</dbReference>